<keyword evidence="2" id="KW-1185">Reference proteome</keyword>
<dbReference type="RefSeq" id="XP_001806431.1">
    <property type="nucleotide sequence ID" value="XM_001806379.1"/>
</dbReference>
<organism evidence="1 2">
    <name type="scientific">Phaeosphaeria nodorum (strain SN15 / ATCC MYA-4574 / FGSC 10173)</name>
    <name type="common">Glume blotch fungus</name>
    <name type="synonym">Parastagonospora nodorum</name>
    <dbReference type="NCBI Taxonomy" id="321614"/>
    <lineage>
        <taxon>Eukaryota</taxon>
        <taxon>Fungi</taxon>
        <taxon>Dikarya</taxon>
        <taxon>Ascomycota</taxon>
        <taxon>Pezizomycotina</taxon>
        <taxon>Dothideomycetes</taxon>
        <taxon>Pleosporomycetidae</taxon>
        <taxon>Pleosporales</taxon>
        <taxon>Pleosporineae</taxon>
        <taxon>Phaeosphaeriaceae</taxon>
        <taxon>Parastagonospora</taxon>
    </lineage>
</organism>
<evidence type="ECO:0000313" key="2">
    <source>
        <dbReference type="Proteomes" id="UP000663193"/>
    </source>
</evidence>
<sequence>MAESNMNLEEALAAWDMLCADITTYRLVNEPAVAAGQPPVKPWILTAARFDNLLNVYHVLYPRGVSAWINQRPTFILFLLQYNYATNGGVLGVPMHSVQFFNRTISSREADYLFNRITQEVAQPGSTGTATCSDVFAPLDDAHSYAIIRMRSACPESTASSG</sequence>
<dbReference type="Proteomes" id="UP000663193">
    <property type="component" value="Chromosome 23"/>
</dbReference>
<accession>A0A7U2ID53</accession>
<name>A0A7U2ID53_PHANO</name>
<dbReference type="AlphaFoldDB" id="A0A7U2ID53"/>
<gene>
    <name evidence="1" type="ORF">JI435_163080</name>
</gene>
<dbReference type="VEuPathDB" id="FungiDB:JI435_163080"/>
<proteinExistence type="predicted"/>
<dbReference type="KEGG" id="pno:SNOG_16308"/>
<reference evidence="2" key="1">
    <citation type="journal article" date="2021" name="BMC Genomics">
        <title>Chromosome-level genome assembly and manually-curated proteome of model necrotroph Parastagonospora nodorum Sn15 reveals a genome-wide trove of candidate effector homologs, and redundancy of virulence-related functions within an accessory chromosome.</title>
        <authorList>
            <person name="Bertazzoni S."/>
            <person name="Jones D.A.B."/>
            <person name="Phan H.T."/>
            <person name="Tan K.-C."/>
            <person name="Hane J.K."/>
        </authorList>
    </citation>
    <scope>NUCLEOTIDE SEQUENCE [LARGE SCALE GENOMIC DNA]</scope>
    <source>
        <strain evidence="2">SN15 / ATCC MYA-4574 / FGSC 10173)</strain>
    </source>
</reference>
<evidence type="ECO:0000313" key="1">
    <source>
        <dbReference type="EMBL" id="QRD07626.1"/>
    </source>
</evidence>
<protein>
    <submittedName>
        <fullName evidence="1">Uncharacterized protein</fullName>
    </submittedName>
</protein>
<dbReference type="EMBL" id="CP069045">
    <property type="protein sequence ID" value="QRD07626.1"/>
    <property type="molecule type" value="Genomic_DNA"/>
</dbReference>